<evidence type="ECO:0000256" key="3">
    <source>
        <dbReference type="ARBA" id="ARBA00022538"/>
    </source>
</evidence>
<dbReference type="GO" id="GO:0008556">
    <property type="term" value="F:P-type potassium transmembrane transporter activity"/>
    <property type="evidence" value="ECO:0007669"/>
    <property type="project" value="InterPro"/>
</dbReference>
<evidence type="ECO:0000256" key="1">
    <source>
        <dbReference type="ARBA" id="ARBA00022448"/>
    </source>
</evidence>
<keyword evidence="3 11" id="KW-0633">Potassium transport</keyword>
<sequence length="208" mass="22581">MIWLRSSIVLLTFLTLITGIAYPLLVTGISDVLFPHQAQGSLIKQNGILVGSELIGQNFTKPVYFHGRPSMTAEKPYNTLSSGGSNLSVTNPALISKIHENTIKARLFNYPENLSIPVDLVTASGSGLDPHISPAAAEFQAKRVATARHLPLQVIDELIQKNIKHPLLGYIGEPVVNVLELNLALDNLNLSDLKTVDLKTGDLKTRGK</sequence>
<dbReference type="Proteomes" id="UP000036277">
    <property type="component" value="Unassembled WGS sequence"/>
</dbReference>
<comment type="function">
    <text evidence="11">Part of the high-affinity ATP-driven potassium transport (or Kdp) system, which catalyzes the hydrolysis of ATP coupled with the electrogenic transport of potassium into the cytoplasm. This subunit acts as a catalytic chaperone that increases the ATP-binding affinity of the ATP-hydrolyzing subunit KdpB by the formation of a transient KdpB/KdpC/ATP ternary complex.</text>
</comment>
<dbReference type="GO" id="GO:0005524">
    <property type="term" value="F:ATP binding"/>
    <property type="evidence" value="ECO:0007669"/>
    <property type="project" value="UniProtKB-UniRule"/>
</dbReference>
<evidence type="ECO:0000256" key="5">
    <source>
        <dbReference type="ARBA" id="ARBA00022741"/>
    </source>
</evidence>
<comment type="subcellular location">
    <subcellularLocation>
        <location evidence="11">Cell membrane</location>
        <topology evidence="11">Single-pass membrane protein</topology>
    </subcellularLocation>
</comment>
<keyword evidence="10 11" id="KW-0472">Membrane</keyword>
<proteinExistence type="inferred from homology"/>
<evidence type="ECO:0000313" key="12">
    <source>
        <dbReference type="EMBL" id="KMJ45368.1"/>
    </source>
</evidence>
<dbReference type="PANTHER" id="PTHR30042">
    <property type="entry name" value="POTASSIUM-TRANSPORTING ATPASE C CHAIN"/>
    <property type="match status" value="1"/>
</dbReference>
<evidence type="ECO:0000256" key="10">
    <source>
        <dbReference type="ARBA" id="ARBA00023136"/>
    </source>
</evidence>
<dbReference type="NCBIfam" id="NF001454">
    <property type="entry name" value="PRK00315.1"/>
    <property type="match status" value="1"/>
</dbReference>
<comment type="similarity">
    <text evidence="11">Belongs to the KdpC family.</text>
</comment>
<keyword evidence="6 11" id="KW-0067">ATP-binding</keyword>
<keyword evidence="7 11" id="KW-0630">Potassium</keyword>
<keyword evidence="8 11" id="KW-1133">Transmembrane helix</keyword>
<evidence type="ECO:0000256" key="9">
    <source>
        <dbReference type="ARBA" id="ARBA00023065"/>
    </source>
</evidence>
<dbReference type="STRING" id="880157.AB204_09365"/>
<name>A0A0J5FST1_9GAMM</name>
<dbReference type="RefSeq" id="WP_047963109.1">
    <property type="nucleotide sequence ID" value="NZ_CAWMBG010000055.1"/>
</dbReference>
<accession>A0A0J5FST1</accession>
<gene>
    <name evidence="11" type="primary">kdpC</name>
    <name evidence="12" type="ORF">AB204_09365</name>
</gene>
<keyword evidence="1 11" id="KW-0813">Transport</keyword>
<dbReference type="HAMAP" id="MF_00276">
    <property type="entry name" value="KdpC"/>
    <property type="match status" value="1"/>
</dbReference>
<keyword evidence="5 11" id="KW-0547">Nucleotide-binding</keyword>
<dbReference type="NCBIfam" id="TIGR00681">
    <property type="entry name" value="kdpC"/>
    <property type="match status" value="1"/>
</dbReference>
<dbReference type="OrthoDB" id="9788285at2"/>
<evidence type="ECO:0000256" key="7">
    <source>
        <dbReference type="ARBA" id="ARBA00022958"/>
    </source>
</evidence>
<reference evidence="12 13" key="1">
    <citation type="submission" date="2015-06" db="EMBL/GenBank/DDBJ databases">
        <title>Draft Whole-Genome Sequence of the Entomopathogenic Bacterium Xenorhabdus khoisanae.</title>
        <authorList>
            <person name="Naidoo S."/>
            <person name="Featherston J."/>
            <person name="Gray V.M."/>
        </authorList>
    </citation>
    <scope>NUCLEOTIDE SEQUENCE [LARGE SCALE GENOMIC DNA]</scope>
    <source>
        <strain evidence="12 13">MCB</strain>
    </source>
</reference>
<dbReference type="Pfam" id="PF02669">
    <property type="entry name" value="KdpC"/>
    <property type="match status" value="1"/>
</dbReference>
<evidence type="ECO:0000256" key="6">
    <source>
        <dbReference type="ARBA" id="ARBA00022840"/>
    </source>
</evidence>
<dbReference type="GO" id="GO:0016787">
    <property type="term" value="F:hydrolase activity"/>
    <property type="evidence" value="ECO:0007669"/>
    <property type="project" value="UniProtKB-KW"/>
</dbReference>
<dbReference type="PATRIC" id="fig|880157.4.peg.1980"/>
<dbReference type="InterPro" id="IPR003820">
    <property type="entry name" value="KdpC"/>
</dbReference>
<protein>
    <recommendedName>
        <fullName evidence="11">Potassium-transporting ATPase KdpC subunit</fullName>
    </recommendedName>
    <alternativeName>
        <fullName evidence="11">ATP phosphohydrolase [potassium-transporting] C chain</fullName>
    </alternativeName>
    <alternativeName>
        <fullName evidence="11">Potassium-binding and translocating subunit C</fullName>
    </alternativeName>
    <alternativeName>
        <fullName evidence="11">Potassium-translocating ATPase C chain</fullName>
    </alternativeName>
</protein>
<dbReference type="PANTHER" id="PTHR30042:SF2">
    <property type="entry name" value="POTASSIUM-TRANSPORTING ATPASE KDPC SUBUNIT"/>
    <property type="match status" value="1"/>
</dbReference>
<keyword evidence="12" id="KW-0378">Hydrolase</keyword>
<dbReference type="EMBL" id="LFCV01000055">
    <property type="protein sequence ID" value="KMJ45368.1"/>
    <property type="molecule type" value="Genomic_DNA"/>
</dbReference>
<keyword evidence="9 11" id="KW-0406">Ion transport</keyword>
<keyword evidence="4 11" id="KW-0812">Transmembrane</keyword>
<evidence type="ECO:0000313" key="13">
    <source>
        <dbReference type="Proteomes" id="UP000036277"/>
    </source>
</evidence>
<dbReference type="AlphaFoldDB" id="A0A0J5FST1"/>
<evidence type="ECO:0000256" key="2">
    <source>
        <dbReference type="ARBA" id="ARBA00022475"/>
    </source>
</evidence>
<dbReference type="PIRSF" id="PIRSF001296">
    <property type="entry name" value="K_ATPase_KdpC"/>
    <property type="match status" value="1"/>
</dbReference>
<keyword evidence="2 11" id="KW-1003">Cell membrane</keyword>
<organism evidence="12 13">
    <name type="scientific">Xenorhabdus khoisanae</name>
    <dbReference type="NCBI Taxonomy" id="880157"/>
    <lineage>
        <taxon>Bacteria</taxon>
        <taxon>Pseudomonadati</taxon>
        <taxon>Pseudomonadota</taxon>
        <taxon>Gammaproteobacteria</taxon>
        <taxon>Enterobacterales</taxon>
        <taxon>Morganellaceae</taxon>
        <taxon>Xenorhabdus</taxon>
    </lineage>
</organism>
<comment type="subunit">
    <text evidence="11">The system is composed of three essential subunits: KdpA, KdpB and KdpC.</text>
</comment>
<comment type="caution">
    <text evidence="12">The sequence shown here is derived from an EMBL/GenBank/DDBJ whole genome shotgun (WGS) entry which is preliminary data.</text>
</comment>
<dbReference type="GO" id="GO:0005886">
    <property type="term" value="C:plasma membrane"/>
    <property type="evidence" value="ECO:0007669"/>
    <property type="project" value="UniProtKB-SubCell"/>
</dbReference>
<evidence type="ECO:0000256" key="11">
    <source>
        <dbReference type="HAMAP-Rule" id="MF_00276"/>
    </source>
</evidence>
<keyword evidence="13" id="KW-1185">Reference proteome</keyword>
<evidence type="ECO:0000256" key="8">
    <source>
        <dbReference type="ARBA" id="ARBA00022989"/>
    </source>
</evidence>
<evidence type="ECO:0000256" key="4">
    <source>
        <dbReference type="ARBA" id="ARBA00022692"/>
    </source>
</evidence>